<reference evidence="2 3" key="1">
    <citation type="submission" date="2019-03" db="EMBL/GenBank/DDBJ databases">
        <title>Genome Sequencing and Assembly of Various Microbes Isolated from Partially Reclaimed Soil and Acid Mine Drainage (AMD) Site.</title>
        <authorList>
            <person name="Steinbock B."/>
            <person name="Bechtold R."/>
            <person name="Sevigny J.L."/>
            <person name="Thomas D."/>
            <person name="Cuthill L.R."/>
            <person name="Aveiro Johannsen E.J."/>
            <person name="Thomas K."/>
            <person name="Ghosh A."/>
        </authorList>
    </citation>
    <scope>NUCLEOTIDE SEQUENCE [LARGE SCALE GENOMIC DNA]</scope>
    <source>
        <strain evidence="2 3">S-A3</strain>
    </source>
</reference>
<protein>
    <submittedName>
        <fullName evidence="2">Uncharacterized protein</fullName>
    </submittedName>
</protein>
<name>A0A4R5YCT0_KOCRO</name>
<evidence type="ECO:0000313" key="3">
    <source>
        <dbReference type="Proteomes" id="UP000295163"/>
    </source>
</evidence>
<feature type="chain" id="PRO_5038753964" evidence="1">
    <location>
        <begin position="27"/>
        <end position="94"/>
    </location>
</feature>
<feature type="signal peptide" evidence="1">
    <location>
        <begin position="1"/>
        <end position="26"/>
    </location>
</feature>
<evidence type="ECO:0000256" key="1">
    <source>
        <dbReference type="SAM" id="SignalP"/>
    </source>
</evidence>
<comment type="caution">
    <text evidence="2">The sequence shown here is derived from an EMBL/GenBank/DDBJ whole genome shotgun (WGS) entry which is preliminary data.</text>
</comment>
<evidence type="ECO:0000313" key="2">
    <source>
        <dbReference type="EMBL" id="TDL41937.1"/>
    </source>
</evidence>
<accession>A0A4R5YCT0</accession>
<sequence length="94" mass="9524">MDAWKSALTVAVAGAVLWSGAGLAPAAAAEGSVDLVLGTKVVLDEATIAQVTEGASRLCGGTASSYAARARKADRTGSIVVLCTRPGNKQVYFR</sequence>
<keyword evidence="1" id="KW-0732">Signal</keyword>
<proteinExistence type="predicted"/>
<dbReference type="AlphaFoldDB" id="A0A4R5YCT0"/>
<gene>
    <name evidence="2" type="ORF">E2R59_12370</name>
</gene>
<dbReference type="RefSeq" id="WP_133410810.1">
    <property type="nucleotide sequence ID" value="NZ_SMZT01000005.1"/>
</dbReference>
<dbReference type="EMBL" id="SMZT01000005">
    <property type="protein sequence ID" value="TDL41937.1"/>
    <property type="molecule type" value="Genomic_DNA"/>
</dbReference>
<organism evidence="2 3">
    <name type="scientific">Kocuria rosea</name>
    <name type="common">Deinococcus erythromyxa</name>
    <name type="synonym">Micrococcus rubens</name>
    <dbReference type="NCBI Taxonomy" id="1275"/>
    <lineage>
        <taxon>Bacteria</taxon>
        <taxon>Bacillati</taxon>
        <taxon>Actinomycetota</taxon>
        <taxon>Actinomycetes</taxon>
        <taxon>Micrococcales</taxon>
        <taxon>Micrococcaceae</taxon>
        <taxon>Kocuria</taxon>
    </lineage>
</organism>
<dbReference type="GeneID" id="64348214"/>
<dbReference type="Proteomes" id="UP000295163">
    <property type="component" value="Unassembled WGS sequence"/>
</dbReference>